<protein>
    <submittedName>
        <fullName evidence="4">DUF4190 domain-containing protein</fullName>
    </submittedName>
</protein>
<reference evidence="4" key="2">
    <citation type="submission" date="2021-09" db="EMBL/GenBank/DDBJ databases">
        <authorList>
            <person name="Gilroy R."/>
        </authorList>
    </citation>
    <scope>NUCLEOTIDE SEQUENCE</scope>
    <source>
        <strain evidence="4">ChiGjej5B5-7349</strain>
    </source>
</reference>
<sequence length="179" mass="17622">MSDSGHDQWGPGTGSSADYGYGEPTAPRYSSSPFTSAPHSTSPFGDAPQAAPGAAGAAGAAAPSSATPPPYGAVTAPYGAAPVPHDPYAGGYPDPRYVRRTNGLATVSLILSLAGLVTYGMTSVVGVILGHIARSQIKHSGEAGAGLALGGLISGYCIIGLMGVLMVVSVLISFATGSS</sequence>
<dbReference type="EMBL" id="DYUK01000015">
    <property type="protein sequence ID" value="HJG78861.1"/>
    <property type="molecule type" value="Genomic_DNA"/>
</dbReference>
<feature type="domain" description="DUF4190" evidence="3">
    <location>
        <begin position="104"/>
        <end position="165"/>
    </location>
</feature>
<feature type="compositionally biased region" description="Polar residues" evidence="1">
    <location>
        <begin position="28"/>
        <end position="43"/>
    </location>
</feature>
<dbReference type="AlphaFoldDB" id="A0A921MCE0"/>
<gene>
    <name evidence="4" type="ORF">K8V08_00425</name>
</gene>
<dbReference type="Proteomes" id="UP000784435">
    <property type="component" value="Unassembled WGS sequence"/>
</dbReference>
<evidence type="ECO:0000259" key="3">
    <source>
        <dbReference type="Pfam" id="PF13828"/>
    </source>
</evidence>
<keyword evidence="2" id="KW-0812">Transmembrane</keyword>
<feature type="region of interest" description="Disordered" evidence="1">
    <location>
        <begin position="1"/>
        <end position="62"/>
    </location>
</feature>
<proteinExistence type="predicted"/>
<evidence type="ECO:0000256" key="1">
    <source>
        <dbReference type="SAM" id="MobiDB-lite"/>
    </source>
</evidence>
<evidence type="ECO:0000256" key="2">
    <source>
        <dbReference type="SAM" id="Phobius"/>
    </source>
</evidence>
<dbReference type="Pfam" id="PF13828">
    <property type="entry name" value="DUF4190"/>
    <property type="match status" value="1"/>
</dbReference>
<feature type="transmembrane region" description="Helical" evidence="2">
    <location>
        <begin position="153"/>
        <end position="175"/>
    </location>
</feature>
<comment type="caution">
    <text evidence="4">The sequence shown here is derived from an EMBL/GenBank/DDBJ whole genome shotgun (WGS) entry which is preliminary data.</text>
</comment>
<evidence type="ECO:0000313" key="4">
    <source>
        <dbReference type="EMBL" id="HJG78861.1"/>
    </source>
</evidence>
<feature type="compositionally biased region" description="Low complexity" evidence="1">
    <location>
        <begin position="47"/>
        <end position="62"/>
    </location>
</feature>
<feature type="transmembrane region" description="Helical" evidence="2">
    <location>
        <begin position="109"/>
        <end position="133"/>
    </location>
</feature>
<keyword evidence="2" id="KW-1133">Transmembrane helix</keyword>
<evidence type="ECO:0000313" key="5">
    <source>
        <dbReference type="Proteomes" id="UP000784435"/>
    </source>
</evidence>
<keyword evidence="2" id="KW-0472">Membrane</keyword>
<dbReference type="InterPro" id="IPR025241">
    <property type="entry name" value="DUF4190"/>
</dbReference>
<accession>A0A921MCE0</accession>
<organism evidence="4 5">
    <name type="scientific">Brevibacterium senegalense</name>
    <dbReference type="NCBI Taxonomy" id="1033736"/>
    <lineage>
        <taxon>Bacteria</taxon>
        <taxon>Bacillati</taxon>
        <taxon>Actinomycetota</taxon>
        <taxon>Actinomycetes</taxon>
        <taxon>Micrococcales</taxon>
        <taxon>Brevibacteriaceae</taxon>
        <taxon>Brevibacterium</taxon>
    </lineage>
</organism>
<reference evidence="4" key="1">
    <citation type="journal article" date="2021" name="PeerJ">
        <title>Extensive microbial diversity within the chicken gut microbiome revealed by metagenomics and culture.</title>
        <authorList>
            <person name="Gilroy R."/>
            <person name="Ravi A."/>
            <person name="Getino M."/>
            <person name="Pursley I."/>
            <person name="Horton D.L."/>
            <person name="Alikhan N.F."/>
            <person name="Baker D."/>
            <person name="Gharbi K."/>
            <person name="Hall N."/>
            <person name="Watson M."/>
            <person name="Adriaenssens E.M."/>
            <person name="Foster-Nyarko E."/>
            <person name="Jarju S."/>
            <person name="Secka A."/>
            <person name="Antonio M."/>
            <person name="Oren A."/>
            <person name="Chaudhuri R.R."/>
            <person name="La Ragione R."/>
            <person name="Hildebrand F."/>
            <person name="Pallen M.J."/>
        </authorList>
    </citation>
    <scope>NUCLEOTIDE SEQUENCE</scope>
    <source>
        <strain evidence="4">ChiGjej5B5-7349</strain>
    </source>
</reference>
<name>A0A921MCE0_9MICO</name>